<accession>A0AAD7GS34</accession>
<evidence type="ECO:0000313" key="2">
    <source>
        <dbReference type="EMBL" id="KAJ7703985.1"/>
    </source>
</evidence>
<dbReference type="EMBL" id="JARKIE010000011">
    <property type="protein sequence ID" value="KAJ7703985.1"/>
    <property type="molecule type" value="Genomic_DNA"/>
</dbReference>
<proteinExistence type="predicted"/>
<sequence length="86" mass="9749">MAHSSAPRISHRHAAPSQPPSRRLVHLTLPRHVGCCCRCHDPWHRDGGPACQVRTDCELRWSMDGYCKLWAVGGYICRTRRIGLFG</sequence>
<comment type="caution">
    <text evidence="2">The sequence shown here is derived from an EMBL/GenBank/DDBJ whole genome shotgun (WGS) entry which is preliminary data.</text>
</comment>
<name>A0AAD7GS34_MYCRO</name>
<dbReference type="AlphaFoldDB" id="A0AAD7GS34"/>
<gene>
    <name evidence="2" type="ORF">B0H17DRAFT_1040304</name>
</gene>
<organism evidence="2 3">
    <name type="scientific">Mycena rosella</name>
    <name type="common">Pink bonnet</name>
    <name type="synonym">Agaricus rosellus</name>
    <dbReference type="NCBI Taxonomy" id="1033263"/>
    <lineage>
        <taxon>Eukaryota</taxon>
        <taxon>Fungi</taxon>
        <taxon>Dikarya</taxon>
        <taxon>Basidiomycota</taxon>
        <taxon>Agaricomycotina</taxon>
        <taxon>Agaricomycetes</taxon>
        <taxon>Agaricomycetidae</taxon>
        <taxon>Agaricales</taxon>
        <taxon>Marasmiineae</taxon>
        <taxon>Mycenaceae</taxon>
        <taxon>Mycena</taxon>
    </lineage>
</organism>
<reference evidence="2" key="1">
    <citation type="submission" date="2023-03" db="EMBL/GenBank/DDBJ databases">
        <title>Massive genome expansion in bonnet fungi (Mycena s.s.) driven by repeated elements and novel gene families across ecological guilds.</title>
        <authorList>
            <consortium name="Lawrence Berkeley National Laboratory"/>
            <person name="Harder C.B."/>
            <person name="Miyauchi S."/>
            <person name="Viragh M."/>
            <person name="Kuo A."/>
            <person name="Thoen E."/>
            <person name="Andreopoulos B."/>
            <person name="Lu D."/>
            <person name="Skrede I."/>
            <person name="Drula E."/>
            <person name="Henrissat B."/>
            <person name="Morin E."/>
            <person name="Kohler A."/>
            <person name="Barry K."/>
            <person name="LaButti K."/>
            <person name="Morin E."/>
            <person name="Salamov A."/>
            <person name="Lipzen A."/>
            <person name="Mereny Z."/>
            <person name="Hegedus B."/>
            <person name="Baldrian P."/>
            <person name="Stursova M."/>
            <person name="Weitz H."/>
            <person name="Taylor A."/>
            <person name="Grigoriev I.V."/>
            <person name="Nagy L.G."/>
            <person name="Martin F."/>
            <person name="Kauserud H."/>
        </authorList>
    </citation>
    <scope>NUCLEOTIDE SEQUENCE</scope>
    <source>
        <strain evidence="2">CBHHK067</strain>
    </source>
</reference>
<evidence type="ECO:0000313" key="3">
    <source>
        <dbReference type="Proteomes" id="UP001221757"/>
    </source>
</evidence>
<feature type="region of interest" description="Disordered" evidence="1">
    <location>
        <begin position="1"/>
        <end position="22"/>
    </location>
</feature>
<keyword evidence="3" id="KW-1185">Reference proteome</keyword>
<evidence type="ECO:0000256" key="1">
    <source>
        <dbReference type="SAM" id="MobiDB-lite"/>
    </source>
</evidence>
<dbReference type="Proteomes" id="UP001221757">
    <property type="component" value="Unassembled WGS sequence"/>
</dbReference>
<protein>
    <submittedName>
        <fullName evidence="2">Uncharacterized protein</fullName>
    </submittedName>
</protein>